<accession>A0ABR4MYZ7</accession>
<feature type="transmembrane region" description="Helical" evidence="1">
    <location>
        <begin position="296"/>
        <end position="319"/>
    </location>
</feature>
<dbReference type="InterPro" id="IPR040410">
    <property type="entry name" value="UPF0658_Golgi"/>
</dbReference>
<keyword evidence="3" id="KW-1185">Reference proteome</keyword>
<feature type="transmembrane region" description="Helical" evidence="1">
    <location>
        <begin position="98"/>
        <end position="117"/>
    </location>
</feature>
<proteinExistence type="predicted"/>
<feature type="transmembrane region" description="Helical" evidence="1">
    <location>
        <begin position="147"/>
        <end position="168"/>
    </location>
</feature>
<feature type="transmembrane region" description="Helical" evidence="1">
    <location>
        <begin position="196"/>
        <end position="221"/>
    </location>
</feature>
<keyword evidence="1" id="KW-0472">Membrane</keyword>
<feature type="transmembrane region" description="Helical" evidence="1">
    <location>
        <begin position="12"/>
        <end position="33"/>
    </location>
</feature>
<evidence type="ECO:0000313" key="3">
    <source>
        <dbReference type="Proteomes" id="UP001527925"/>
    </source>
</evidence>
<reference evidence="2 3" key="1">
    <citation type="submission" date="2023-09" db="EMBL/GenBank/DDBJ databases">
        <title>Pangenome analysis of Batrachochytrium dendrobatidis and related Chytrids.</title>
        <authorList>
            <person name="Yacoub M.N."/>
            <person name="Stajich J.E."/>
            <person name="James T.Y."/>
        </authorList>
    </citation>
    <scope>NUCLEOTIDE SEQUENCE [LARGE SCALE GENOMIC DNA]</scope>
    <source>
        <strain evidence="2 3">JEL0888</strain>
    </source>
</reference>
<dbReference type="PANTHER" id="PTHR34391:SF1">
    <property type="entry name" value="UPF0658 GOLGI APPARATUS MEMBRANE PROTEIN C1952.10C-RELATED"/>
    <property type="match status" value="1"/>
</dbReference>
<dbReference type="EMBL" id="JADGIZ020000063">
    <property type="protein sequence ID" value="KAL2912508.1"/>
    <property type="molecule type" value="Genomic_DNA"/>
</dbReference>
<feature type="transmembrane region" description="Helical" evidence="1">
    <location>
        <begin position="227"/>
        <end position="248"/>
    </location>
</feature>
<name>A0ABR4MYZ7_9FUNG</name>
<sequence>MRLLPSNYWGRITLAWSVGQFVAVGLLEIVLAAQHATYVSNISDLRQWPNPASWNNTVSQKDFIVGNAHAITVYHALVCFAMLFQLVMAYDAIMNMSVIQLVATTLFNFCVAIYTIVQNRQAANLLNDVAERFTPNLTRHPTGVVEIVIIIAMFVFFVGWAFLTYRLYNVFGWTVFKELGADVNVRKQLMVHHVHLLLLKLDVFFFLGFSFQFVFLVLASSNNTQDTIIHASVATPVAIFLLILAYVAIRKENTILMIATILGLLAGAVYMVIKIIEVNGTSVETVTKFHSSKNSLTFFIALTLLMTLITCVSAVLNLMQFGKGLRDHLERRNRPAHSVELYSLNK</sequence>
<evidence type="ECO:0000256" key="1">
    <source>
        <dbReference type="SAM" id="Phobius"/>
    </source>
</evidence>
<dbReference type="Proteomes" id="UP001527925">
    <property type="component" value="Unassembled WGS sequence"/>
</dbReference>
<gene>
    <name evidence="2" type="ORF">HK105_207997</name>
</gene>
<evidence type="ECO:0000313" key="2">
    <source>
        <dbReference type="EMBL" id="KAL2912508.1"/>
    </source>
</evidence>
<feature type="transmembrane region" description="Helical" evidence="1">
    <location>
        <begin position="255"/>
        <end position="276"/>
    </location>
</feature>
<feature type="transmembrane region" description="Helical" evidence="1">
    <location>
        <begin position="63"/>
        <end position="86"/>
    </location>
</feature>
<dbReference type="PANTHER" id="PTHR34391">
    <property type="entry name" value="UPF0658 GOLGI APPARATUS MEMBRANE PROTEIN C1952.10C-RELATED"/>
    <property type="match status" value="1"/>
</dbReference>
<keyword evidence="1" id="KW-0812">Transmembrane</keyword>
<comment type="caution">
    <text evidence="2">The sequence shown here is derived from an EMBL/GenBank/DDBJ whole genome shotgun (WGS) entry which is preliminary data.</text>
</comment>
<protein>
    <submittedName>
        <fullName evidence="2">Uncharacterized protein</fullName>
    </submittedName>
</protein>
<organism evidence="2 3">
    <name type="scientific">Polyrhizophydium stewartii</name>
    <dbReference type="NCBI Taxonomy" id="2732419"/>
    <lineage>
        <taxon>Eukaryota</taxon>
        <taxon>Fungi</taxon>
        <taxon>Fungi incertae sedis</taxon>
        <taxon>Chytridiomycota</taxon>
        <taxon>Chytridiomycota incertae sedis</taxon>
        <taxon>Chytridiomycetes</taxon>
        <taxon>Rhizophydiales</taxon>
        <taxon>Rhizophydiales incertae sedis</taxon>
        <taxon>Polyrhizophydium</taxon>
    </lineage>
</organism>
<keyword evidence="1" id="KW-1133">Transmembrane helix</keyword>